<dbReference type="InterPro" id="IPR015914">
    <property type="entry name" value="PAPs_N"/>
</dbReference>
<dbReference type="InterPro" id="IPR025733">
    <property type="entry name" value="PAPs_C"/>
</dbReference>
<dbReference type="InterPro" id="IPR029052">
    <property type="entry name" value="Metallo-depent_PP-like"/>
</dbReference>
<keyword evidence="8" id="KW-1185">Reference proteome</keyword>
<keyword evidence="1" id="KW-0732">Signal</keyword>
<dbReference type="SUPFAM" id="SSF49363">
    <property type="entry name" value="Purple acid phosphatase, N-terminal domain"/>
    <property type="match status" value="1"/>
</dbReference>
<evidence type="ECO:0000256" key="3">
    <source>
        <dbReference type="RuleBase" id="RU361203"/>
    </source>
</evidence>
<evidence type="ECO:0000313" key="8">
    <source>
        <dbReference type="Proteomes" id="UP000515154"/>
    </source>
</evidence>
<feature type="transmembrane region" description="Helical" evidence="4">
    <location>
        <begin position="544"/>
        <end position="565"/>
    </location>
</feature>
<dbReference type="Gene3D" id="2.60.40.380">
    <property type="entry name" value="Purple acid phosphatase-like, N-terminal"/>
    <property type="match status" value="1"/>
</dbReference>
<comment type="similarity">
    <text evidence="3">Belongs to the metallophosphoesterase superfamily. Purple acid phosphatase family.</text>
</comment>
<dbReference type="CDD" id="cd00839">
    <property type="entry name" value="MPP_PAPs"/>
    <property type="match status" value="1"/>
</dbReference>
<evidence type="ECO:0000313" key="9">
    <source>
        <dbReference type="RefSeq" id="XP_029646866.1"/>
    </source>
</evidence>
<evidence type="ECO:0000256" key="4">
    <source>
        <dbReference type="SAM" id="Phobius"/>
    </source>
</evidence>
<dbReference type="RefSeq" id="XP_029646866.1">
    <property type="nucleotide sequence ID" value="XM_029791006.2"/>
</dbReference>
<evidence type="ECO:0000259" key="7">
    <source>
        <dbReference type="Pfam" id="PF16656"/>
    </source>
</evidence>
<dbReference type="InterPro" id="IPR041792">
    <property type="entry name" value="MPP_PAP"/>
</dbReference>
<evidence type="ECO:0000259" key="5">
    <source>
        <dbReference type="Pfam" id="PF00149"/>
    </source>
</evidence>
<dbReference type="PANTHER" id="PTHR45867:SF10">
    <property type="entry name" value="PURPLE ACID PHOSPHATASE"/>
    <property type="match status" value="1"/>
</dbReference>
<keyword evidence="3" id="KW-0378">Hydrolase</keyword>
<feature type="domain" description="Calcineurin-like phosphoesterase" evidence="5">
    <location>
        <begin position="154"/>
        <end position="351"/>
    </location>
</feature>
<dbReference type="Pfam" id="PF16656">
    <property type="entry name" value="Pur_ac_phosph_N"/>
    <property type="match status" value="1"/>
</dbReference>
<gene>
    <name evidence="9" type="primary">LOC115220829</name>
</gene>
<dbReference type="Pfam" id="PF00149">
    <property type="entry name" value="Metallophos"/>
    <property type="match status" value="1"/>
</dbReference>
<dbReference type="EC" id="3.1.3.2" evidence="3"/>
<dbReference type="InterPro" id="IPR008963">
    <property type="entry name" value="Purple_acid_Pase-like_N"/>
</dbReference>
<keyword evidence="4" id="KW-0812">Transmembrane</keyword>
<comment type="catalytic activity">
    <reaction evidence="3">
        <text>a phosphate monoester + H2O = an alcohol + phosphate</text>
        <dbReference type="Rhea" id="RHEA:15017"/>
        <dbReference type="ChEBI" id="CHEBI:15377"/>
        <dbReference type="ChEBI" id="CHEBI:30879"/>
        <dbReference type="ChEBI" id="CHEBI:43474"/>
        <dbReference type="ChEBI" id="CHEBI:67140"/>
        <dbReference type="EC" id="3.1.3.2"/>
    </reaction>
</comment>
<dbReference type="GO" id="GO:0003993">
    <property type="term" value="F:acid phosphatase activity"/>
    <property type="evidence" value="ECO:0007669"/>
    <property type="project" value="UniProtKB-EC"/>
</dbReference>
<evidence type="ECO:0000256" key="2">
    <source>
        <dbReference type="ARBA" id="ARBA00023180"/>
    </source>
</evidence>
<feature type="domain" description="Purple acid phosphatase C-terminal" evidence="6">
    <location>
        <begin position="426"/>
        <end position="471"/>
    </location>
</feature>
<dbReference type="GO" id="GO:0046872">
    <property type="term" value="F:metal ion binding"/>
    <property type="evidence" value="ECO:0007669"/>
    <property type="project" value="InterPro"/>
</dbReference>
<sequence>MMFTRIQCLGGFRIQMFLQTLALLCLFTTLTSVMSVTSINEPSYYTLRENCRPHGIHIAFGNTTQDIVIMWSSVANCSSSVKYGDTIQNKKYKAEPTTVFFNLTNSLARHYYYHAVLKDLKPNTTYYYSIVNSKMVTPAYFKTPPKGNEWSPSFVLFGDLGVESRIHPTLTNEALSGKYSAFFHIGDFAYNFEDDGGQNGDEFMDIIQDYAKYVPYMTAPGNHEIDNETFAQYRYRFSMPGTSWPMKMNKLWYSFDIGPVHFISYSTEVFFIKDTRYIAAQSAWLIEDLDKANKQRKDHPWIIAVGHRPMYCSNSNDDDCTLENSEVKVHLENIFYIAGVDVIFEAHEHSYERLYPVYDGKVVSENYTDAAAPIHIITGAAGNKWGSDPMDRDAVNATHEEFHQNNTVNVTNQELLYNHTVDNNSTFDENVNSTGNWTAFRQSGFSLDSYGRFTVYNCTHLFWEQVQDGKDLDSIWIVKGEHTKNNVSKELQKKIIKNVMDQLATTTPKATTPPIAVGTHVKANGSQHSVLSSPFLKGKSSQTLIISLSAVGGCILILITVCMVIRSNRNKSSPVSSWNDGGFVKRSFYRNIKNLENDIMSEELDMHDGSLPTSKLLSENMDI</sequence>
<dbReference type="Proteomes" id="UP000515154">
    <property type="component" value="Linkage group LG17"/>
</dbReference>
<reference evidence="9" key="1">
    <citation type="submission" date="2025-08" db="UniProtKB">
        <authorList>
            <consortium name="RefSeq"/>
        </authorList>
    </citation>
    <scope>IDENTIFICATION</scope>
</reference>
<evidence type="ECO:0000259" key="6">
    <source>
        <dbReference type="Pfam" id="PF14008"/>
    </source>
</evidence>
<dbReference type="AlphaFoldDB" id="A0A6P7TAZ3"/>
<organism evidence="8 9">
    <name type="scientific">Octopus sinensis</name>
    <name type="common">East Asian common octopus</name>
    <dbReference type="NCBI Taxonomy" id="2607531"/>
    <lineage>
        <taxon>Eukaryota</taxon>
        <taxon>Metazoa</taxon>
        <taxon>Spiralia</taxon>
        <taxon>Lophotrochozoa</taxon>
        <taxon>Mollusca</taxon>
        <taxon>Cephalopoda</taxon>
        <taxon>Coleoidea</taxon>
        <taxon>Octopodiformes</taxon>
        <taxon>Octopoda</taxon>
        <taxon>Incirrata</taxon>
        <taxon>Octopodidae</taxon>
        <taxon>Octopus</taxon>
    </lineage>
</organism>
<dbReference type="Pfam" id="PF14008">
    <property type="entry name" value="Metallophos_C"/>
    <property type="match status" value="1"/>
</dbReference>
<dbReference type="KEGG" id="osn:115220829"/>
<proteinExistence type="inferred from homology"/>
<dbReference type="PANTHER" id="PTHR45867">
    <property type="entry name" value="PURPLE ACID PHOSPHATASE"/>
    <property type="match status" value="1"/>
</dbReference>
<keyword evidence="2" id="KW-0325">Glycoprotein</keyword>
<feature type="domain" description="Purple acid phosphatase N-terminal" evidence="7">
    <location>
        <begin position="53"/>
        <end position="142"/>
    </location>
</feature>
<dbReference type="InterPro" id="IPR004843">
    <property type="entry name" value="Calcineurin-like_PHP"/>
</dbReference>
<name>A0A6P7TAZ3_9MOLL</name>
<dbReference type="SUPFAM" id="SSF56300">
    <property type="entry name" value="Metallo-dependent phosphatases"/>
    <property type="match status" value="1"/>
</dbReference>
<dbReference type="Gene3D" id="3.60.21.10">
    <property type="match status" value="1"/>
</dbReference>
<accession>A0A6P7TAZ3</accession>
<keyword evidence="4" id="KW-0472">Membrane</keyword>
<evidence type="ECO:0000256" key="1">
    <source>
        <dbReference type="ARBA" id="ARBA00022729"/>
    </source>
</evidence>
<protein>
    <recommendedName>
        <fullName evidence="3">Purple acid phosphatase</fullName>
        <ecNumber evidence="3">3.1.3.2</ecNumber>
    </recommendedName>
</protein>
<keyword evidence="4" id="KW-1133">Transmembrane helix</keyword>